<dbReference type="PANTHER" id="PTHR40086">
    <property type="entry name" value="PHOSPHOTRANSFERASE YTMP-RELATED"/>
    <property type="match status" value="1"/>
</dbReference>
<dbReference type="InterPro" id="IPR002575">
    <property type="entry name" value="Aminoglycoside_PTrfase"/>
</dbReference>
<evidence type="ECO:0000313" key="2">
    <source>
        <dbReference type="EMBL" id="QLY40615.1"/>
    </source>
</evidence>
<organism evidence="2 3">
    <name type="scientific">Hujiaoplasma nucleasis</name>
    <dbReference type="NCBI Taxonomy" id="2725268"/>
    <lineage>
        <taxon>Bacteria</taxon>
        <taxon>Bacillati</taxon>
        <taxon>Mycoplasmatota</taxon>
        <taxon>Mollicutes</taxon>
        <taxon>Candidatus Izemoplasmatales</taxon>
        <taxon>Hujiaoplasmataceae</taxon>
        <taxon>Hujiaoplasma</taxon>
    </lineage>
</organism>
<dbReference type="InterPro" id="IPR011009">
    <property type="entry name" value="Kinase-like_dom_sf"/>
</dbReference>
<keyword evidence="3" id="KW-1185">Reference proteome</keyword>
<dbReference type="PANTHER" id="PTHR40086:SF1">
    <property type="entry name" value="CELL CYCLE REGULATOR CCRZ"/>
    <property type="match status" value="1"/>
</dbReference>
<evidence type="ECO:0000259" key="1">
    <source>
        <dbReference type="Pfam" id="PF01636"/>
    </source>
</evidence>
<evidence type="ECO:0000313" key="3">
    <source>
        <dbReference type="Proteomes" id="UP000512167"/>
    </source>
</evidence>
<dbReference type="EMBL" id="CP051151">
    <property type="protein sequence ID" value="QLY40615.1"/>
    <property type="molecule type" value="Genomic_DNA"/>
</dbReference>
<sequence length="242" mass="28935">MNKIGEGKTAEVFSDGQYAYKKYRDHYDIRNIEYEVKVQNEIFNKTNLNVCHYDIENNMIKMTLLNGIEFADRIRLEKYKLWLEDFTDLQCQTYEYDQIELLDVYQVFNKQVMASSLDDSLKNKALVSLSKIDKIYKLCHLDFHPLNIIYTEDKYFIIDWTNAKLAHPVMDIASTYIIFRQYLKRQANKYLNMMIKKTGYNKDQICNALPIMAFIKLRESDHEDNQFLIDLINGNDLIYDRY</sequence>
<dbReference type="InterPro" id="IPR052077">
    <property type="entry name" value="CcrZ_PhaseVar_Mediator"/>
</dbReference>
<dbReference type="AlphaFoldDB" id="A0A7L6N6J4"/>
<keyword evidence="2" id="KW-0808">Transferase</keyword>
<dbReference type="Pfam" id="PF01636">
    <property type="entry name" value="APH"/>
    <property type="match status" value="1"/>
</dbReference>
<protein>
    <submittedName>
        <fullName evidence="2">Phosphotransferase</fullName>
    </submittedName>
</protein>
<dbReference type="Gene3D" id="3.90.1200.10">
    <property type="match status" value="1"/>
</dbReference>
<dbReference type="SUPFAM" id="SSF56112">
    <property type="entry name" value="Protein kinase-like (PK-like)"/>
    <property type="match status" value="1"/>
</dbReference>
<name>A0A7L6N6J4_9MOLU</name>
<feature type="domain" description="Aminoglycoside phosphotransferase" evidence="1">
    <location>
        <begin position="138"/>
        <end position="190"/>
    </location>
</feature>
<dbReference type="GO" id="GO:0016740">
    <property type="term" value="F:transferase activity"/>
    <property type="evidence" value="ECO:0007669"/>
    <property type="project" value="UniProtKB-KW"/>
</dbReference>
<dbReference type="RefSeq" id="WP_312031460.1">
    <property type="nucleotide sequence ID" value="NZ_CP051151.1"/>
</dbReference>
<dbReference type="KEGG" id="tbk:HF295_07060"/>
<dbReference type="Proteomes" id="UP000512167">
    <property type="component" value="Chromosome"/>
</dbReference>
<gene>
    <name evidence="2" type="ORF">HF295_07060</name>
</gene>
<reference evidence="2 3" key="1">
    <citation type="submission" date="2020-04" db="EMBL/GenBank/DDBJ databases">
        <authorList>
            <person name="Zheng R.K."/>
            <person name="Sun C.M."/>
        </authorList>
    </citation>
    <scope>NUCLEOTIDE SEQUENCE [LARGE SCALE GENOMIC DNA]</scope>
    <source>
        <strain evidence="3">zrk29</strain>
    </source>
</reference>
<proteinExistence type="predicted"/>
<accession>A0A7L6N6J4</accession>